<reference evidence="3 4" key="1">
    <citation type="submission" date="2018-07" db="EMBL/GenBank/DDBJ databases">
        <title>Sequencing of PG07.</title>
        <authorList>
            <person name="Ding T."/>
        </authorList>
    </citation>
    <scope>NUCLEOTIDE SEQUENCE [LARGE SCALE GENOMIC DNA]</scope>
</reference>
<accession>A0A385E4M9</accession>
<dbReference type="InterPro" id="IPR056207">
    <property type="entry name" value="TMP_PB2_N"/>
</dbReference>
<sequence length="1030" mass="111089">MADNKSVQELMIQVRRRGIKPATKEVEALSEALNDAAIFTDDLNKSLSNIKVPASMTSLTGSFEKFNDVLEYIESNTFKASETLDAVLDQLGENADAARADIVGLSEEVQDLNRNSVATGNAVQKLDNNVRGVGESFEQTEGQARRVNNRLKDINRQGTNSVRTFSDMARSSNSIVNAYALVAANVFAVTEAFRLLNEAASVERLEEVSAVMSGQLGISIIGVAEALQEATDGAVSYQAALRQAASATAFGFDTQTISEFATVARRASIVLGVEMTDALNRVVRGVSKAEVELLDELGITVRLNEAFAQYAAEHNIAANSLNSFQRQQALANEVIRKSEQNLGAVDSRLESTAWEKFGANVSGATNRLLRLIATNDIVIGTLNEINGVFEAIDRWGREGADSLPVIDTLKEARVSPGFIDDMLALNGLLEEQEKLDKKLRKAARAANNAAPGQVGPLEDEVRALKAEYLLATRAVNEFTKSMGTSKDTVKAIAPEIQNLTTLSRSLSGGITGIINDLTPEKGTYAGLANEAKEAQRSVNLLTEAGISQREALERLKITSEQFYKLDAIQAYAKIQENQTKEMQKQEMLARELDGLTSFDEAVLVAEQQLEAQRKINDAATAVLGIKEKTTQMVYDEWVLEQKLNAARAKSIQSSYEKLRIQSEFENRNQSTFREPLDSTTTLQRELSLEMSILETMQRQEFISKAEVEAQRERTKELERQLVISQEENSRRLRQDNQQGVDSTVATLSPEIADMQSQVLAAADAWEIYGQSAKSAGDLAAASATTTASALNSISSVIQMAGQAAVGSIDAEIAALQSKENLSEAEEKKLKELNKKKIKEQEKYAKATILIQTAAGIAYALGSAPPPLSFINAGLVAVAGAMAYQQASNSAASQLAALGNSTNEGADPTSLKVGEANDMKVDVSSSASAAERAESLGDRGFYGRASSGNMYKDKSYLVGETGTEVVTPKVDSVITPTAEENEKSAGAMGRAPTILQIEALDAASILDRADEIIEALEEGANQSGRSIVRDA</sequence>
<protein>
    <submittedName>
        <fullName evidence="3">Pore-forming tail tip protein</fullName>
    </submittedName>
</protein>
<dbReference type="RefSeq" id="YP_009808575.1">
    <property type="nucleotide sequence ID" value="NC_048041.1"/>
</dbReference>
<dbReference type="EMBL" id="MH645904">
    <property type="protein sequence ID" value="AXQ66753.1"/>
    <property type="molecule type" value="Genomic_DNA"/>
</dbReference>
<feature type="coiled-coil region" evidence="1">
    <location>
        <begin position="88"/>
        <end position="157"/>
    </location>
</feature>
<evidence type="ECO:0000313" key="3">
    <source>
        <dbReference type="EMBL" id="AXQ66753.1"/>
    </source>
</evidence>
<dbReference type="GeneID" id="54999478"/>
<keyword evidence="4" id="KW-1185">Reference proteome</keyword>
<feature type="domain" description="Tape measure protein PB2 N-terminal" evidence="2">
    <location>
        <begin position="4"/>
        <end position="64"/>
    </location>
</feature>
<evidence type="ECO:0000313" key="4">
    <source>
        <dbReference type="Proteomes" id="UP000263435"/>
    </source>
</evidence>
<keyword evidence="1" id="KW-0175">Coiled coil</keyword>
<dbReference type="Pfam" id="PF24164">
    <property type="entry name" value="TMP_N"/>
    <property type="match status" value="1"/>
</dbReference>
<dbReference type="Proteomes" id="UP000263435">
    <property type="component" value="Segment"/>
</dbReference>
<feature type="coiled-coil region" evidence="1">
    <location>
        <begin position="815"/>
        <end position="849"/>
    </location>
</feature>
<dbReference type="KEGG" id="vg:54999478"/>
<name>A0A385E4M9_9CAUD</name>
<evidence type="ECO:0000259" key="2">
    <source>
        <dbReference type="Pfam" id="PF24164"/>
    </source>
</evidence>
<proteinExistence type="predicted"/>
<organism evidence="3 4">
    <name type="scientific">Vibrio phage vB_VpS_PG07</name>
    <dbReference type="NCBI Taxonomy" id="2301664"/>
    <lineage>
        <taxon>Viruses</taxon>
        <taxon>Duplodnaviria</taxon>
        <taxon>Heunggongvirae</taxon>
        <taxon>Uroviricota</taxon>
        <taxon>Caudoviricetes</taxon>
        <taxon>Demerecviridae</taxon>
        <taxon>Pogseptimavirus</taxon>
        <taxon>Pogseptimavirus PG07</taxon>
    </lineage>
</organism>
<evidence type="ECO:0000256" key="1">
    <source>
        <dbReference type="SAM" id="Coils"/>
    </source>
</evidence>